<name>A0A6F8VBJ0_9PROT</name>
<organism evidence="1 2">
    <name type="scientific">Sulfurimicrobium lacus</name>
    <dbReference type="NCBI Taxonomy" id="2715678"/>
    <lineage>
        <taxon>Bacteria</taxon>
        <taxon>Pseudomonadati</taxon>
        <taxon>Pseudomonadota</taxon>
        <taxon>Betaproteobacteria</taxon>
        <taxon>Nitrosomonadales</taxon>
        <taxon>Sulfuricellaceae</taxon>
        <taxon>Sulfurimicrobium</taxon>
    </lineage>
</organism>
<accession>A0A6F8VBJ0</accession>
<evidence type="ECO:0000313" key="1">
    <source>
        <dbReference type="EMBL" id="BCB26511.1"/>
    </source>
</evidence>
<reference evidence="2" key="1">
    <citation type="submission" date="2020-03" db="EMBL/GenBank/DDBJ databases">
        <title>Complete genome sequence of sulfur-oxidizing bacterium skT11.</title>
        <authorList>
            <person name="Kanda M."/>
            <person name="Kojima H."/>
            <person name="Fukui M."/>
        </authorList>
    </citation>
    <scope>NUCLEOTIDE SEQUENCE [LARGE SCALE GENOMIC DNA]</scope>
    <source>
        <strain evidence="2">skT11</strain>
    </source>
</reference>
<proteinExistence type="predicted"/>
<dbReference type="AlphaFoldDB" id="A0A6F8VBJ0"/>
<gene>
    <name evidence="1" type="ORF">SKTS_13970</name>
</gene>
<dbReference type="KEGG" id="slac:SKTS_13970"/>
<keyword evidence="2" id="KW-1185">Reference proteome</keyword>
<dbReference type="Proteomes" id="UP000502260">
    <property type="component" value="Chromosome"/>
</dbReference>
<sequence>MGIRQRVLDAELLWNSNQREGAWIQAMIATAASARKRYPKPISDSESFKRYIRDIGWTIFTGNPKPPNLQTGHVLFKFGERSFEDILYKDYRCSWIHEAALDNAGLSESKVKGNAIIETLVVGANTQLPDHWVLNILNAIRWSPENANEFDEK</sequence>
<evidence type="ECO:0000313" key="2">
    <source>
        <dbReference type="Proteomes" id="UP000502260"/>
    </source>
</evidence>
<dbReference type="RefSeq" id="WP_173062357.1">
    <property type="nucleotide sequence ID" value="NZ_AP022853.1"/>
</dbReference>
<dbReference type="EMBL" id="AP022853">
    <property type="protein sequence ID" value="BCB26511.1"/>
    <property type="molecule type" value="Genomic_DNA"/>
</dbReference>
<protein>
    <submittedName>
        <fullName evidence="1">Uncharacterized protein</fullName>
    </submittedName>
</protein>